<dbReference type="EMBL" id="CAAALY010287354">
    <property type="protein sequence ID" value="VEL43959.1"/>
    <property type="molecule type" value="Genomic_DNA"/>
</dbReference>
<comment type="caution">
    <text evidence="2">The sequence shown here is derived from an EMBL/GenBank/DDBJ whole genome shotgun (WGS) entry which is preliminary data.</text>
</comment>
<reference evidence="2" key="1">
    <citation type="submission" date="2018-11" db="EMBL/GenBank/DDBJ databases">
        <authorList>
            <consortium name="Pathogen Informatics"/>
        </authorList>
    </citation>
    <scope>NUCLEOTIDE SEQUENCE</scope>
</reference>
<name>A0A448XSJ2_9PLAT</name>
<organism evidence="2 3">
    <name type="scientific">Protopolystoma xenopodis</name>
    <dbReference type="NCBI Taxonomy" id="117903"/>
    <lineage>
        <taxon>Eukaryota</taxon>
        <taxon>Metazoa</taxon>
        <taxon>Spiralia</taxon>
        <taxon>Lophotrochozoa</taxon>
        <taxon>Platyhelminthes</taxon>
        <taxon>Monogenea</taxon>
        <taxon>Polyopisthocotylea</taxon>
        <taxon>Polystomatidea</taxon>
        <taxon>Polystomatidae</taxon>
        <taxon>Protopolystoma</taxon>
    </lineage>
</organism>
<dbReference type="AlphaFoldDB" id="A0A448XSJ2"/>
<accession>A0A448XSJ2</accession>
<keyword evidence="3" id="KW-1185">Reference proteome</keyword>
<protein>
    <submittedName>
        <fullName evidence="2">Uncharacterized protein</fullName>
    </submittedName>
</protein>
<proteinExistence type="predicted"/>
<sequence>MLLRWPSTCQDQADTAIAVGQKTVFAPTTSCQCLLPESWARPFRYAVKAHYISRGGPNHKADSSIHPKSSDRCQARVTKDWAVQS</sequence>
<feature type="compositionally biased region" description="Basic and acidic residues" evidence="1">
    <location>
        <begin position="59"/>
        <end position="79"/>
    </location>
</feature>
<feature type="region of interest" description="Disordered" evidence="1">
    <location>
        <begin position="55"/>
        <end position="85"/>
    </location>
</feature>
<evidence type="ECO:0000313" key="2">
    <source>
        <dbReference type="EMBL" id="VEL43959.1"/>
    </source>
</evidence>
<gene>
    <name evidence="2" type="ORF">PXEA_LOCUS37399</name>
</gene>
<dbReference type="Proteomes" id="UP000784294">
    <property type="component" value="Unassembled WGS sequence"/>
</dbReference>
<evidence type="ECO:0000256" key="1">
    <source>
        <dbReference type="SAM" id="MobiDB-lite"/>
    </source>
</evidence>
<evidence type="ECO:0000313" key="3">
    <source>
        <dbReference type="Proteomes" id="UP000784294"/>
    </source>
</evidence>